<keyword evidence="5" id="KW-1185">Reference proteome</keyword>
<feature type="domain" description="Integrase catalytic" evidence="3">
    <location>
        <begin position="361"/>
        <end position="519"/>
    </location>
</feature>
<evidence type="ECO:0000256" key="2">
    <source>
        <dbReference type="SAM" id="Phobius"/>
    </source>
</evidence>
<dbReference type="AlphaFoldDB" id="A0AAD8VC73"/>
<dbReference type="PANTHER" id="PTHR37984:SF5">
    <property type="entry name" value="PROTEIN NYNRIN-LIKE"/>
    <property type="match status" value="1"/>
</dbReference>
<evidence type="ECO:0000313" key="4">
    <source>
        <dbReference type="EMBL" id="KAK1601024.1"/>
    </source>
</evidence>
<accession>A0AAD8VC73</accession>
<dbReference type="Proteomes" id="UP001231189">
    <property type="component" value="Unassembled WGS sequence"/>
</dbReference>
<dbReference type="EMBL" id="JAUUTY010000520">
    <property type="protein sequence ID" value="KAK1601024.1"/>
    <property type="molecule type" value="Genomic_DNA"/>
</dbReference>
<keyword evidence="2" id="KW-0472">Membrane</keyword>
<dbReference type="GO" id="GO:0003676">
    <property type="term" value="F:nucleic acid binding"/>
    <property type="evidence" value="ECO:0007669"/>
    <property type="project" value="InterPro"/>
</dbReference>
<dbReference type="InterPro" id="IPR043502">
    <property type="entry name" value="DNA/RNA_pol_sf"/>
</dbReference>
<dbReference type="GO" id="GO:0003824">
    <property type="term" value="F:catalytic activity"/>
    <property type="evidence" value="ECO:0007669"/>
    <property type="project" value="UniProtKB-KW"/>
</dbReference>
<reference evidence="4" key="1">
    <citation type="submission" date="2023-07" db="EMBL/GenBank/DDBJ databases">
        <title>A chromosome-level genome assembly of Lolium multiflorum.</title>
        <authorList>
            <person name="Chen Y."/>
            <person name="Copetti D."/>
            <person name="Kolliker R."/>
            <person name="Studer B."/>
        </authorList>
    </citation>
    <scope>NUCLEOTIDE SEQUENCE</scope>
    <source>
        <strain evidence="4">02402/16</strain>
        <tissue evidence="4">Leaf</tissue>
    </source>
</reference>
<dbReference type="InterPro" id="IPR041577">
    <property type="entry name" value="RT_RNaseH_2"/>
</dbReference>
<feature type="transmembrane region" description="Helical" evidence="2">
    <location>
        <begin position="50"/>
        <end position="70"/>
    </location>
</feature>
<dbReference type="PROSITE" id="PS50994">
    <property type="entry name" value="INTEGRASE"/>
    <property type="match status" value="1"/>
</dbReference>
<keyword evidence="2" id="KW-1133">Transmembrane helix</keyword>
<proteinExistence type="predicted"/>
<evidence type="ECO:0000259" key="3">
    <source>
        <dbReference type="PROSITE" id="PS50994"/>
    </source>
</evidence>
<dbReference type="FunFam" id="3.30.70.270:FF:000020">
    <property type="entry name" value="Transposon Tf2-6 polyprotein-like Protein"/>
    <property type="match status" value="1"/>
</dbReference>
<dbReference type="InterPro" id="IPR043128">
    <property type="entry name" value="Rev_trsase/Diguanyl_cyclase"/>
</dbReference>
<gene>
    <name evidence="4" type="ORF">QYE76_017870</name>
</gene>
<dbReference type="InterPro" id="IPR050951">
    <property type="entry name" value="Retrovirus_Pol_polyprotein"/>
</dbReference>
<dbReference type="SUPFAM" id="SSF53098">
    <property type="entry name" value="Ribonuclease H-like"/>
    <property type="match status" value="1"/>
</dbReference>
<feature type="transmembrane region" description="Helical" evidence="2">
    <location>
        <begin position="20"/>
        <end position="43"/>
    </location>
</feature>
<dbReference type="InterPro" id="IPR001584">
    <property type="entry name" value="Integrase_cat-core"/>
</dbReference>
<dbReference type="Gene3D" id="3.30.70.270">
    <property type="match status" value="2"/>
</dbReference>
<feature type="non-terminal residue" evidence="4">
    <location>
        <position position="544"/>
    </location>
</feature>
<comment type="caution">
    <text evidence="4">The sequence shown here is derived from an EMBL/GenBank/DDBJ whole genome shotgun (WGS) entry which is preliminary data.</text>
</comment>
<dbReference type="Pfam" id="PF00665">
    <property type="entry name" value="rve"/>
    <property type="match status" value="1"/>
</dbReference>
<evidence type="ECO:0000313" key="5">
    <source>
        <dbReference type="Proteomes" id="UP001231189"/>
    </source>
</evidence>
<sequence>MLLILFHILINPNKLVFLCYLLELVIIAIMVYVILVQVLVLYLMNFTRRLCTKLVLVNLKILMWLFIWLIEKLFLQLVLFEMWKFYVQHLENSESEAFRKERDELEEIFRRQPILKHDLPVEDLGTTPPPKEEPVFDLKPLPENLKYAHIDDKKIYPVIISSKLSEIEEESIVEVFMDDFFVYGNSFDNCLRNLDKVLRDVKKLTLFLIGRNATLWLMKELYWDIKFLREVLKLIELKLKQLRRCPIQGMLKVFVVFLVMLGFYRRFIKDFSKISKPLTNLLQKDVPFVFDDDCKEAFETLKKALTTAPVVEPPDWNLPFEIMCDASDFAVDARKFILSCDECQRVGNISRRNEMPMNYTLVIEPFDCWGFDFMGPFPASEGNTHILVAVDYVTKWVEAIPTKSADGETSIKMLVDIIFPRFGVPRYIMTDGGSHFIHGGFRKTLAKYGINHRIAYAYHPQTSGQVELSNREIKAILGKTVNKSRRNWASKLKEALWAYRTAYKNPMGMSPYKMVYGKACHLPLELEHKAYWAVRELNKDPKLA</sequence>
<dbReference type="Gene3D" id="3.30.420.10">
    <property type="entry name" value="Ribonuclease H-like superfamily/Ribonuclease H"/>
    <property type="match status" value="1"/>
</dbReference>
<name>A0AAD8VC73_LOLMU</name>
<dbReference type="SUPFAM" id="SSF56672">
    <property type="entry name" value="DNA/RNA polymerases"/>
    <property type="match status" value="1"/>
</dbReference>
<keyword evidence="2" id="KW-0812">Transmembrane</keyword>
<protein>
    <recommendedName>
        <fullName evidence="3">Integrase catalytic domain-containing protein</fullName>
    </recommendedName>
</protein>
<dbReference type="InterPro" id="IPR036397">
    <property type="entry name" value="RNaseH_sf"/>
</dbReference>
<dbReference type="Pfam" id="PF17919">
    <property type="entry name" value="RT_RNaseH_2"/>
    <property type="match status" value="1"/>
</dbReference>
<dbReference type="InterPro" id="IPR012337">
    <property type="entry name" value="RNaseH-like_sf"/>
</dbReference>
<evidence type="ECO:0000256" key="1">
    <source>
        <dbReference type="ARBA" id="ARBA00023268"/>
    </source>
</evidence>
<organism evidence="4 5">
    <name type="scientific">Lolium multiflorum</name>
    <name type="common">Italian ryegrass</name>
    <name type="synonym">Lolium perenne subsp. multiflorum</name>
    <dbReference type="NCBI Taxonomy" id="4521"/>
    <lineage>
        <taxon>Eukaryota</taxon>
        <taxon>Viridiplantae</taxon>
        <taxon>Streptophyta</taxon>
        <taxon>Embryophyta</taxon>
        <taxon>Tracheophyta</taxon>
        <taxon>Spermatophyta</taxon>
        <taxon>Magnoliopsida</taxon>
        <taxon>Liliopsida</taxon>
        <taxon>Poales</taxon>
        <taxon>Poaceae</taxon>
        <taxon>BOP clade</taxon>
        <taxon>Pooideae</taxon>
        <taxon>Poodae</taxon>
        <taxon>Poeae</taxon>
        <taxon>Poeae Chloroplast Group 2 (Poeae type)</taxon>
        <taxon>Loliodinae</taxon>
        <taxon>Loliinae</taxon>
        <taxon>Lolium</taxon>
    </lineage>
</organism>
<dbReference type="GO" id="GO:0015074">
    <property type="term" value="P:DNA integration"/>
    <property type="evidence" value="ECO:0007669"/>
    <property type="project" value="InterPro"/>
</dbReference>
<dbReference type="PANTHER" id="PTHR37984">
    <property type="entry name" value="PROTEIN CBG26694"/>
    <property type="match status" value="1"/>
</dbReference>
<keyword evidence="1" id="KW-0511">Multifunctional enzyme</keyword>